<evidence type="ECO:0000256" key="3">
    <source>
        <dbReference type="ARBA" id="ARBA00022833"/>
    </source>
</evidence>
<dbReference type="InterPro" id="IPR002481">
    <property type="entry name" value="FUR"/>
</dbReference>
<evidence type="ECO:0000256" key="6">
    <source>
        <dbReference type="ARBA" id="ARBA00023163"/>
    </source>
</evidence>
<dbReference type="AlphaFoldDB" id="A0A1A6AJ62"/>
<dbReference type="GO" id="GO:0000976">
    <property type="term" value="F:transcription cis-regulatory region binding"/>
    <property type="evidence" value="ECO:0007669"/>
    <property type="project" value="TreeGrafter"/>
</dbReference>
<dbReference type="InterPro" id="IPR043135">
    <property type="entry name" value="Fur_C"/>
</dbReference>
<keyword evidence="7" id="KW-0479">Metal-binding</keyword>
<dbReference type="SUPFAM" id="SSF46785">
    <property type="entry name" value="Winged helix' DNA-binding domain"/>
    <property type="match status" value="1"/>
</dbReference>
<dbReference type="CDD" id="cd07153">
    <property type="entry name" value="Fur_like"/>
    <property type="match status" value="1"/>
</dbReference>
<keyword evidence="2" id="KW-0678">Repressor</keyword>
<keyword evidence="9" id="KW-1185">Reference proteome</keyword>
<dbReference type="GO" id="GO:1900376">
    <property type="term" value="P:regulation of secondary metabolite biosynthetic process"/>
    <property type="evidence" value="ECO:0007669"/>
    <property type="project" value="TreeGrafter"/>
</dbReference>
<name>A0A1A6AJ62_9CLOT</name>
<comment type="cofactor">
    <cofactor evidence="7">
        <name>Zn(2+)</name>
        <dbReference type="ChEBI" id="CHEBI:29105"/>
    </cofactor>
    <text evidence="7">Binds 1 zinc ion per subunit.</text>
</comment>
<dbReference type="RefSeq" id="WP_065079743.1">
    <property type="nucleotide sequence ID" value="NZ_LROS01000075.1"/>
</dbReference>
<feature type="binding site" evidence="7">
    <location>
        <position position="143"/>
    </location>
    <ligand>
        <name>Zn(2+)</name>
        <dbReference type="ChEBI" id="CHEBI:29105"/>
    </ligand>
</feature>
<keyword evidence="4" id="KW-0805">Transcription regulation</keyword>
<keyword evidence="6" id="KW-0804">Transcription</keyword>
<evidence type="ECO:0000256" key="2">
    <source>
        <dbReference type="ARBA" id="ARBA00022491"/>
    </source>
</evidence>
<dbReference type="EMBL" id="LROS01000075">
    <property type="protein sequence ID" value="OBR90106.1"/>
    <property type="molecule type" value="Genomic_DNA"/>
</dbReference>
<dbReference type="GO" id="GO:0003700">
    <property type="term" value="F:DNA-binding transcription factor activity"/>
    <property type="evidence" value="ECO:0007669"/>
    <property type="project" value="InterPro"/>
</dbReference>
<feature type="binding site" evidence="7">
    <location>
        <position position="99"/>
    </location>
    <ligand>
        <name>Zn(2+)</name>
        <dbReference type="ChEBI" id="CHEBI:29105"/>
    </ligand>
</feature>
<sequence length="157" mass="18324">MNNDLMSLKKIMEKSGYKFTTGRRTILEAILDSKTHLNVKEIYEKVKEKHVGSATVYRALRVFNELGIVKEININGISYYEMKIFSRKPLHMHFKCSNCNSIIDIDSQSLNFDYLRLNKKVEAENDLEIYDLNIMFIGLCSKCREELKCQGQQSLEE</sequence>
<keyword evidence="3 7" id="KW-0862">Zinc</keyword>
<dbReference type="PANTHER" id="PTHR33202">
    <property type="entry name" value="ZINC UPTAKE REGULATION PROTEIN"/>
    <property type="match status" value="1"/>
</dbReference>
<feature type="binding site" evidence="7">
    <location>
        <position position="96"/>
    </location>
    <ligand>
        <name>Zn(2+)</name>
        <dbReference type="ChEBI" id="CHEBI:29105"/>
    </ligand>
</feature>
<gene>
    <name evidence="8" type="primary">fur_3</name>
    <name evidence="8" type="ORF">CLRAG_37130</name>
</gene>
<dbReference type="GO" id="GO:0008270">
    <property type="term" value="F:zinc ion binding"/>
    <property type="evidence" value="ECO:0007669"/>
    <property type="project" value="TreeGrafter"/>
</dbReference>
<evidence type="ECO:0000313" key="9">
    <source>
        <dbReference type="Proteomes" id="UP000093954"/>
    </source>
</evidence>
<dbReference type="GO" id="GO:0045892">
    <property type="term" value="P:negative regulation of DNA-templated transcription"/>
    <property type="evidence" value="ECO:0007669"/>
    <property type="project" value="TreeGrafter"/>
</dbReference>
<evidence type="ECO:0000256" key="1">
    <source>
        <dbReference type="ARBA" id="ARBA00007957"/>
    </source>
</evidence>
<dbReference type="InterPro" id="IPR036390">
    <property type="entry name" value="WH_DNA-bd_sf"/>
</dbReference>
<evidence type="ECO:0000256" key="5">
    <source>
        <dbReference type="ARBA" id="ARBA00023125"/>
    </source>
</evidence>
<dbReference type="PANTHER" id="PTHR33202:SF8">
    <property type="entry name" value="PEROXIDE-RESPONSIVE REPRESSOR PERR"/>
    <property type="match status" value="1"/>
</dbReference>
<feature type="binding site" evidence="7">
    <location>
        <position position="140"/>
    </location>
    <ligand>
        <name>Zn(2+)</name>
        <dbReference type="ChEBI" id="CHEBI:29105"/>
    </ligand>
</feature>
<dbReference type="Gene3D" id="3.30.1490.190">
    <property type="match status" value="1"/>
</dbReference>
<accession>A0A1A6AJ62</accession>
<dbReference type="Pfam" id="PF01475">
    <property type="entry name" value="FUR"/>
    <property type="match status" value="1"/>
</dbReference>
<protein>
    <submittedName>
        <fullName evidence="8">Ferric uptake regulation protein</fullName>
    </submittedName>
</protein>
<comment type="similarity">
    <text evidence="1">Belongs to the Fur family.</text>
</comment>
<evidence type="ECO:0000313" key="8">
    <source>
        <dbReference type="EMBL" id="OBR90106.1"/>
    </source>
</evidence>
<dbReference type="InterPro" id="IPR036388">
    <property type="entry name" value="WH-like_DNA-bd_sf"/>
</dbReference>
<comment type="caution">
    <text evidence="8">The sequence shown here is derived from an EMBL/GenBank/DDBJ whole genome shotgun (WGS) entry which is preliminary data.</text>
</comment>
<dbReference type="Proteomes" id="UP000093954">
    <property type="component" value="Unassembled WGS sequence"/>
</dbReference>
<dbReference type="Gene3D" id="1.10.10.10">
    <property type="entry name" value="Winged helix-like DNA-binding domain superfamily/Winged helix DNA-binding domain"/>
    <property type="match status" value="1"/>
</dbReference>
<organism evidence="8 9">
    <name type="scientific">Clostridium ragsdalei P11</name>
    <dbReference type="NCBI Taxonomy" id="1353534"/>
    <lineage>
        <taxon>Bacteria</taxon>
        <taxon>Bacillati</taxon>
        <taxon>Bacillota</taxon>
        <taxon>Clostridia</taxon>
        <taxon>Eubacteriales</taxon>
        <taxon>Clostridiaceae</taxon>
        <taxon>Clostridium</taxon>
    </lineage>
</organism>
<keyword evidence="5" id="KW-0238">DNA-binding</keyword>
<proteinExistence type="inferred from homology"/>
<reference evidence="8 9" key="1">
    <citation type="journal article" date="2012" name="Front. Microbiol.">
        <title>Draft Genome Sequence of the Virulent Strain 01-B526 of the Fish Pathogen Aeromonas salmonicida.</title>
        <authorList>
            <person name="Charette S.J."/>
            <person name="Brochu F."/>
            <person name="Boyle B."/>
            <person name="Filion G."/>
            <person name="Tanaka K.H."/>
            <person name="Derome N."/>
        </authorList>
    </citation>
    <scope>NUCLEOTIDE SEQUENCE [LARGE SCALE GENOMIC DNA]</scope>
    <source>
        <strain evidence="8 9">P11</strain>
    </source>
</reference>
<dbReference type="PATRIC" id="fig|1353534.3.peg.3777"/>
<evidence type="ECO:0000256" key="7">
    <source>
        <dbReference type="PIRSR" id="PIRSR602481-1"/>
    </source>
</evidence>
<evidence type="ECO:0000256" key="4">
    <source>
        <dbReference type="ARBA" id="ARBA00023015"/>
    </source>
</evidence>